<dbReference type="HAMAP" id="MF_00009">
    <property type="entry name" value="Endoribonucl_YbeY"/>
    <property type="match status" value="1"/>
</dbReference>
<comment type="similarity">
    <text evidence="2">Belongs to the endoribonuclease YbeY family.</text>
</comment>
<reference evidence="9 10" key="1">
    <citation type="journal article" date="2020" name="Nat. Food">
        <title>A phased Vanilla planifolia genome enables genetic improvement of flavour and production.</title>
        <authorList>
            <person name="Hasing T."/>
            <person name="Tang H."/>
            <person name="Brym M."/>
            <person name="Khazi F."/>
            <person name="Huang T."/>
            <person name="Chambers A.H."/>
        </authorList>
    </citation>
    <scope>NUCLEOTIDE SEQUENCE [LARGE SCALE GENOMIC DNA]</scope>
    <source>
        <tissue evidence="9">Leaf</tissue>
    </source>
</reference>
<evidence type="ECO:0000256" key="6">
    <source>
        <dbReference type="ARBA" id="ARBA00022801"/>
    </source>
</evidence>
<dbReference type="PANTHER" id="PTHR46986">
    <property type="entry name" value="ENDORIBONUCLEASE YBEY, CHLOROPLASTIC"/>
    <property type="match status" value="1"/>
</dbReference>
<accession>A0A835S8Q6</accession>
<evidence type="ECO:0000256" key="8">
    <source>
        <dbReference type="SAM" id="MobiDB-lite"/>
    </source>
</evidence>
<feature type="compositionally biased region" description="Basic residues" evidence="8">
    <location>
        <begin position="82"/>
        <end position="98"/>
    </location>
</feature>
<keyword evidence="10" id="KW-1185">Reference proteome</keyword>
<sequence length="319" mass="36098">MARFVARGIAVASSCPLLFSSAVGVPLFRLRRLASEHFWFATSSQAGAPFFSIFFPLRNHLSISACSRSPLPSKCSGESVRGYRKGRWRRRRTARKKPPKESQPELNVMICIEEDLPEDPDIKSIAEILRMDLPMAMALAFSHLDVSHYKTRDTAVNDVNKFEKIKISLLLCNDDFIRRLNKEWRDEDHATDVLSMSQHIPELNIPILMLGDIVISIDTASRQAVERAHTLLDEMRILMVHGLLHLLGFDHEISDEAEEEMEKEEELILAKLGWKGKGLIKSAYDSHTDGSHQAQDLDVADNGKEKVDALQLLDRNLTT</sequence>
<evidence type="ECO:0000313" key="9">
    <source>
        <dbReference type="EMBL" id="KAG0498932.1"/>
    </source>
</evidence>
<keyword evidence="6" id="KW-0378">Hydrolase</keyword>
<comment type="caution">
    <text evidence="9">The sequence shown here is derived from an EMBL/GenBank/DDBJ whole genome shotgun (WGS) entry which is preliminary data.</text>
</comment>
<feature type="region of interest" description="Disordered" evidence="8">
    <location>
        <begin position="77"/>
        <end position="102"/>
    </location>
</feature>
<dbReference type="InterPro" id="IPR002036">
    <property type="entry name" value="YbeY"/>
</dbReference>
<keyword evidence="5" id="KW-0255">Endonuclease</keyword>
<keyword evidence="3" id="KW-0540">Nuclease</keyword>
<protein>
    <submittedName>
        <fullName evidence="9">Uncharacterized protein</fullName>
    </submittedName>
</protein>
<dbReference type="AlphaFoldDB" id="A0A835S8Q6"/>
<dbReference type="Pfam" id="PF02130">
    <property type="entry name" value="YbeY"/>
    <property type="match status" value="1"/>
</dbReference>
<dbReference type="Gene3D" id="3.40.390.30">
    <property type="entry name" value="Metalloproteases ('zincins'), catalytic domain"/>
    <property type="match status" value="1"/>
</dbReference>
<evidence type="ECO:0000256" key="2">
    <source>
        <dbReference type="ARBA" id="ARBA00010875"/>
    </source>
</evidence>
<evidence type="ECO:0000256" key="4">
    <source>
        <dbReference type="ARBA" id="ARBA00022723"/>
    </source>
</evidence>
<evidence type="ECO:0000256" key="1">
    <source>
        <dbReference type="ARBA" id="ARBA00001947"/>
    </source>
</evidence>
<dbReference type="GO" id="GO:0046872">
    <property type="term" value="F:metal ion binding"/>
    <property type="evidence" value="ECO:0007669"/>
    <property type="project" value="UniProtKB-KW"/>
</dbReference>
<dbReference type="OrthoDB" id="2498029at2759"/>
<dbReference type="NCBIfam" id="TIGR00043">
    <property type="entry name" value="rRNA maturation RNase YbeY"/>
    <property type="match status" value="1"/>
</dbReference>
<keyword evidence="7" id="KW-0862">Zinc</keyword>
<comment type="cofactor">
    <cofactor evidence="1">
        <name>Zn(2+)</name>
        <dbReference type="ChEBI" id="CHEBI:29105"/>
    </cofactor>
</comment>
<dbReference type="InterPro" id="IPR020549">
    <property type="entry name" value="YbeY_CS"/>
</dbReference>
<dbReference type="EMBL" id="JADCNL010000001">
    <property type="protein sequence ID" value="KAG0498932.1"/>
    <property type="molecule type" value="Genomic_DNA"/>
</dbReference>
<name>A0A835S8Q6_VANPL</name>
<evidence type="ECO:0000313" key="10">
    <source>
        <dbReference type="Proteomes" id="UP000636800"/>
    </source>
</evidence>
<dbReference type="InterPro" id="IPR023091">
    <property type="entry name" value="MetalPrtase_cat_dom_sf_prd"/>
</dbReference>
<proteinExistence type="inferred from homology"/>
<dbReference type="SUPFAM" id="SSF55486">
    <property type="entry name" value="Metalloproteases ('zincins'), catalytic domain"/>
    <property type="match status" value="1"/>
</dbReference>
<dbReference type="GO" id="GO:0006364">
    <property type="term" value="P:rRNA processing"/>
    <property type="evidence" value="ECO:0007669"/>
    <property type="project" value="InterPro"/>
</dbReference>
<dbReference type="GO" id="GO:0004222">
    <property type="term" value="F:metalloendopeptidase activity"/>
    <property type="evidence" value="ECO:0007669"/>
    <property type="project" value="InterPro"/>
</dbReference>
<dbReference type="Proteomes" id="UP000636800">
    <property type="component" value="Chromosome 1"/>
</dbReference>
<dbReference type="GO" id="GO:0004519">
    <property type="term" value="F:endonuclease activity"/>
    <property type="evidence" value="ECO:0007669"/>
    <property type="project" value="UniProtKB-KW"/>
</dbReference>
<evidence type="ECO:0000256" key="7">
    <source>
        <dbReference type="ARBA" id="ARBA00022833"/>
    </source>
</evidence>
<evidence type="ECO:0000256" key="3">
    <source>
        <dbReference type="ARBA" id="ARBA00022722"/>
    </source>
</evidence>
<evidence type="ECO:0000256" key="5">
    <source>
        <dbReference type="ARBA" id="ARBA00022759"/>
    </source>
</evidence>
<gene>
    <name evidence="9" type="ORF">HPP92_003623</name>
</gene>
<organism evidence="9 10">
    <name type="scientific">Vanilla planifolia</name>
    <name type="common">Vanilla</name>
    <dbReference type="NCBI Taxonomy" id="51239"/>
    <lineage>
        <taxon>Eukaryota</taxon>
        <taxon>Viridiplantae</taxon>
        <taxon>Streptophyta</taxon>
        <taxon>Embryophyta</taxon>
        <taxon>Tracheophyta</taxon>
        <taxon>Spermatophyta</taxon>
        <taxon>Magnoliopsida</taxon>
        <taxon>Liliopsida</taxon>
        <taxon>Asparagales</taxon>
        <taxon>Orchidaceae</taxon>
        <taxon>Vanilloideae</taxon>
        <taxon>Vanilleae</taxon>
        <taxon>Vanilla</taxon>
    </lineage>
</organism>
<dbReference type="PROSITE" id="PS01306">
    <property type="entry name" value="UPF0054"/>
    <property type="match status" value="1"/>
</dbReference>
<keyword evidence="4" id="KW-0479">Metal-binding</keyword>
<dbReference type="PANTHER" id="PTHR46986:SF2">
    <property type="entry name" value="OS02G0227000 PROTEIN"/>
    <property type="match status" value="1"/>
</dbReference>